<dbReference type="InterPro" id="IPR046985">
    <property type="entry name" value="IP5"/>
</dbReference>
<dbReference type="Pfam" id="PF08952">
    <property type="entry name" value="DUF1866"/>
    <property type="match status" value="1"/>
</dbReference>
<evidence type="ECO:0000256" key="5">
    <source>
        <dbReference type="ARBA" id="ARBA00022801"/>
    </source>
</evidence>
<evidence type="ECO:0000256" key="1">
    <source>
        <dbReference type="ARBA" id="ARBA00001786"/>
    </source>
</evidence>
<dbReference type="InterPro" id="IPR000300">
    <property type="entry name" value="IPPc"/>
</dbReference>
<dbReference type="OrthoDB" id="1925875at2759"/>
<dbReference type="Proteomes" id="UP000025227">
    <property type="component" value="Unplaced"/>
</dbReference>
<dbReference type="GO" id="GO:0098793">
    <property type="term" value="C:presynapse"/>
    <property type="evidence" value="ECO:0007669"/>
    <property type="project" value="GOC"/>
</dbReference>
<name>A0A7I5EBA2_HAECO</name>
<dbReference type="OMA" id="HPCHELR"/>
<dbReference type="Gene3D" id="3.60.10.10">
    <property type="entry name" value="Endonuclease/exonuclease/phosphatase"/>
    <property type="match status" value="1"/>
</dbReference>
<dbReference type="SMART" id="SM01165">
    <property type="entry name" value="DUF1866"/>
    <property type="match status" value="1"/>
</dbReference>
<dbReference type="InterPro" id="IPR002013">
    <property type="entry name" value="SAC_dom"/>
</dbReference>
<feature type="compositionally biased region" description="Pro residues" evidence="6">
    <location>
        <begin position="1017"/>
        <end position="1035"/>
    </location>
</feature>
<dbReference type="EC" id="3.1.3.36" evidence="4"/>
<evidence type="ECO:0000256" key="3">
    <source>
        <dbReference type="ARBA" id="ARBA00009678"/>
    </source>
</evidence>
<dbReference type="SMART" id="SM00128">
    <property type="entry name" value="IPPc"/>
    <property type="match status" value="1"/>
</dbReference>
<organism evidence="8 9">
    <name type="scientific">Haemonchus contortus</name>
    <name type="common">Barber pole worm</name>
    <dbReference type="NCBI Taxonomy" id="6289"/>
    <lineage>
        <taxon>Eukaryota</taxon>
        <taxon>Metazoa</taxon>
        <taxon>Ecdysozoa</taxon>
        <taxon>Nematoda</taxon>
        <taxon>Chromadorea</taxon>
        <taxon>Rhabditida</taxon>
        <taxon>Rhabditina</taxon>
        <taxon>Rhabditomorpha</taxon>
        <taxon>Strongyloidea</taxon>
        <taxon>Trichostrongylidae</taxon>
        <taxon>Haemonchus</taxon>
    </lineage>
</organism>
<comment type="similarity">
    <text evidence="3">In the central section; belongs to the inositol 1,4,5-trisphosphate 5-phosphatase family.</text>
</comment>
<dbReference type="InterPro" id="IPR015047">
    <property type="entry name" value="SYNJ1/2_RRM"/>
</dbReference>
<dbReference type="InterPro" id="IPR036691">
    <property type="entry name" value="Endo/exonu/phosph_ase_sf"/>
</dbReference>
<dbReference type="GO" id="GO:0004439">
    <property type="term" value="F:phosphatidylinositol-4,5-bisphosphate 5-phosphatase activity"/>
    <property type="evidence" value="ECO:0007669"/>
    <property type="project" value="UniProtKB-EC"/>
</dbReference>
<evidence type="ECO:0000313" key="8">
    <source>
        <dbReference type="Proteomes" id="UP000025227"/>
    </source>
</evidence>
<dbReference type="Gene3D" id="3.30.70.330">
    <property type="match status" value="1"/>
</dbReference>
<evidence type="ECO:0000313" key="9">
    <source>
        <dbReference type="WBParaSite" id="HCON_00118790-00001"/>
    </source>
</evidence>
<sequence>SYMSVREVRIWRRSDVRQTPAILIEKNGIDGALLLQNGSIATLDSAAAEVERRGYTKVMDSYGLMGVLRITKDEHVLVAVTGVLSVGQLYGADIVKVISCELISLKTIGSVECLDPRVLDLQRLLSSGIFYYSSNPRYDITLCAQRRSTSTGSDSRFFWNRTLHFPFQRFGIDNCQWLLKCIVGSVLVRTVYVGHRTGRVALLSRLSCERVGTRFNVRGANSLGFVANFVETEQVLVFDEGECSLVQVRGSVPLYWEQPGVQVGSHKVKLRAFEASGPAYHRHMSRLVSMYGQVTVVNLLGRKEGERVLADGFRIQHKSSKLADSIEFIDFDYHYQMKISKESLGYLIKKLAPLITSSSFYLTSDGGVKSQQTGVLRVNCLDCLDRTNSVQTAVGLLVVRDQVAALELEKGKVNISQRIEEILRDLWQKNGDLCSNIYAGTGALDGKSKLKDASRSIARTIQNNLMDSSKQESFDIFLSGAFFESPAFDKAVNLLPYSILQECDEAIEQVVSRASEMTSPEPIKIFIGTWNVNGGKNMHNIAFRNQSNMADWIFPNGTLVAVDKVDEAPEIIAIGLEELVDLNASNLVKASTTNQRLWADGIRRVLHEHGSYTLLVVEQLVGVCLFVFVRPRLVPFIKDFAVSSVKTGMGGTTGNKGSVAFRMVVHSTSICFVCSHFAAGQNEVRDRNEDYTSAFRRIKFPHGREIDSHDVVFWFGDFNYRINLSGDDVKKAVHSDDLQRLWAFDQLQQQKSQGLVFHNFNEGPLSFPPTYKYDTFSDDYDTSEKCRAPAWTDRILWRERQEPKNTKLIRYFRSELKTSDHRPVGALFSVNVLRVDQVKCVQLVEDIVACLGPPDSTIICSIEGTQRFPMAVFPQIVAKLKEIPAHICLSKFEDDDLHIVLENGEAAIAALSMDGIRIDGHKLSVRLRSPEWTDSLQPKLTKFASSLSSTDTISLQECDLTLTNGAELELDDNEDDIVTERSSADSSLADIQDFASRCTVQPLQSACPTNAPVRQAPLPPAPPSRPPIPVVPPRPKGYNTQDA</sequence>
<feature type="domain" description="SAC" evidence="7">
    <location>
        <begin position="121"/>
        <end position="440"/>
    </location>
</feature>
<reference evidence="9" key="1">
    <citation type="submission" date="2020-12" db="UniProtKB">
        <authorList>
            <consortium name="WormBaseParasite"/>
        </authorList>
    </citation>
    <scope>IDENTIFICATION</scope>
    <source>
        <strain evidence="9">MHco3</strain>
    </source>
</reference>
<dbReference type="PANTHER" id="PTHR11200:SF257">
    <property type="entry name" value="PHOSPHOINOSITIDE 5-PHOSPHATASE"/>
    <property type="match status" value="1"/>
</dbReference>
<dbReference type="Pfam" id="PF22669">
    <property type="entry name" value="Exo_endo_phos2"/>
    <property type="match status" value="1"/>
</dbReference>
<dbReference type="InterPro" id="IPR012677">
    <property type="entry name" value="Nucleotide-bd_a/b_plait_sf"/>
</dbReference>
<dbReference type="Pfam" id="PF02383">
    <property type="entry name" value="Syja_N"/>
    <property type="match status" value="1"/>
</dbReference>
<comment type="catalytic activity">
    <reaction evidence="1">
        <text>a 1,2-diacyl-sn-glycero-3-phospho-(1D-myo-inositol-4,5-bisphosphate) + H2O = a 1,2-diacyl-sn-glycero-3-phospho-(1D-myo-inositol 4-phosphate) + phosphate</text>
        <dbReference type="Rhea" id="RHEA:22764"/>
        <dbReference type="ChEBI" id="CHEBI:15377"/>
        <dbReference type="ChEBI" id="CHEBI:43474"/>
        <dbReference type="ChEBI" id="CHEBI:58178"/>
        <dbReference type="ChEBI" id="CHEBI:58456"/>
        <dbReference type="EC" id="3.1.3.36"/>
    </reaction>
</comment>
<comment type="similarity">
    <text evidence="2">Belongs to the synaptojanin family.</text>
</comment>
<dbReference type="SUPFAM" id="SSF56219">
    <property type="entry name" value="DNase I-like"/>
    <property type="match status" value="1"/>
</dbReference>
<dbReference type="GO" id="GO:0046856">
    <property type="term" value="P:phosphatidylinositol dephosphorylation"/>
    <property type="evidence" value="ECO:0007669"/>
    <property type="project" value="InterPro"/>
</dbReference>
<dbReference type="WBParaSite" id="HCON_00118790-00001">
    <property type="protein sequence ID" value="HCON_00118790-00001"/>
    <property type="gene ID" value="HCON_00118790"/>
</dbReference>
<evidence type="ECO:0000256" key="2">
    <source>
        <dbReference type="ARBA" id="ARBA00008943"/>
    </source>
</evidence>
<keyword evidence="5" id="KW-0378">Hydrolase</keyword>
<dbReference type="PROSITE" id="PS50275">
    <property type="entry name" value="SAC"/>
    <property type="match status" value="1"/>
</dbReference>
<dbReference type="GO" id="GO:0048488">
    <property type="term" value="P:synaptic vesicle endocytosis"/>
    <property type="evidence" value="ECO:0007669"/>
    <property type="project" value="TreeGrafter"/>
</dbReference>
<keyword evidence="8" id="KW-1185">Reference proteome</keyword>
<feature type="region of interest" description="Disordered" evidence="6">
    <location>
        <begin position="1007"/>
        <end position="1043"/>
    </location>
</feature>
<accession>A0A7I5EBA2</accession>
<protein>
    <recommendedName>
        <fullName evidence="4">phosphoinositide 5-phosphatase</fullName>
        <ecNumber evidence="4">3.1.3.36</ecNumber>
    </recommendedName>
</protein>
<dbReference type="AlphaFoldDB" id="A0A7I5EBA2"/>
<evidence type="ECO:0000259" key="7">
    <source>
        <dbReference type="PROSITE" id="PS50275"/>
    </source>
</evidence>
<evidence type="ECO:0000256" key="4">
    <source>
        <dbReference type="ARBA" id="ARBA00013044"/>
    </source>
</evidence>
<proteinExistence type="inferred from homology"/>
<evidence type="ECO:0000256" key="6">
    <source>
        <dbReference type="SAM" id="MobiDB-lite"/>
    </source>
</evidence>
<dbReference type="PANTHER" id="PTHR11200">
    <property type="entry name" value="INOSITOL 5-PHOSPHATASE"/>
    <property type="match status" value="1"/>
</dbReference>